<dbReference type="AlphaFoldDB" id="A0A1H3M8R1"/>
<reference evidence="1 2" key="1">
    <citation type="submission" date="2016-10" db="EMBL/GenBank/DDBJ databases">
        <authorList>
            <person name="de Groot N.N."/>
        </authorList>
    </citation>
    <scope>NUCLEOTIDE SEQUENCE [LARGE SCALE GENOMIC DNA]</scope>
    <source>
        <strain evidence="1 2">DSM 26880</strain>
    </source>
</reference>
<sequence>MQLTATQDIAAPRQAVFDLISDFDTLQARLVARGVDIEPVSPPGAGALRSWRASFDLRGKPREAVVRLAAIEPPNRMVFEWQSSGLHGRSEVGLSALAETGTQVTLKTDLMPQTLSARLVVQSLKLARGKIESRLGGRMAAAAAEIEARVNNAR</sequence>
<dbReference type="RefSeq" id="WP_089884886.1">
    <property type="nucleotide sequence ID" value="NZ_FNPF01000016.1"/>
</dbReference>
<organism evidence="1 2">
    <name type="scientific">Citreimonas salinaria</name>
    <dbReference type="NCBI Taxonomy" id="321339"/>
    <lineage>
        <taxon>Bacteria</taxon>
        <taxon>Pseudomonadati</taxon>
        <taxon>Pseudomonadota</taxon>
        <taxon>Alphaproteobacteria</taxon>
        <taxon>Rhodobacterales</taxon>
        <taxon>Roseobacteraceae</taxon>
        <taxon>Citreimonas</taxon>
    </lineage>
</organism>
<accession>A0A1H3M8R1</accession>
<keyword evidence="2" id="KW-1185">Reference proteome</keyword>
<dbReference type="Pfam" id="PF10604">
    <property type="entry name" value="Polyketide_cyc2"/>
    <property type="match status" value="1"/>
</dbReference>
<dbReference type="Gene3D" id="3.30.530.20">
    <property type="match status" value="1"/>
</dbReference>
<dbReference type="InterPro" id="IPR019587">
    <property type="entry name" value="Polyketide_cyclase/dehydratase"/>
</dbReference>
<dbReference type="CDD" id="cd07812">
    <property type="entry name" value="SRPBCC"/>
    <property type="match status" value="1"/>
</dbReference>
<evidence type="ECO:0000313" key="2">
    <source>
        <dbReference type="Proteomes" id="UP000199286"/>
    </source>
</evidence>
<dbReference type="EMBL" id="FNPF01000016">
    <property type="protein sequence ID" value="SDY73127.1"/>
    <property type="molecule type" value="Genomic_DNA"/>
</dbReference>
<dbReference type="STRING" id="321339.SAMN05444340_11631"/>
<proteinExistence type="predicted"/>
<protein>
    <submittedName>
        <fullName evidence="1">Uncharacterized conserved protein YndB, AHSA1/START domain</fullName>
    </submittedName>
</protein>
<name>A0A1H3M8R1_9RHOB</name>
<dbReference type="SUPFAM" id="SSF55961">
    <property type="entry name" value="Bet v1-like"/>
    <property type="match status" value="1"/>
</dbReference>
<dbReference type="InterPro" id="IPR023393">
    <property type="entry name" value="START-like_dom_sf"/>
</dbReference>
<dbReference type="Proteomes" id="UP000199286">
    <property type="component" value="Unassembled WGS sequence"/>
</dbReference>
<evidence type="ECO:0000313" key="1">
    <source>
        <dbReference type="EMBL" id="SDY73127.1"/>
    </source>
</evidence>
<dbReference type="OrthoDB" id="7860307at2"/>
<gene>
    <name evidence="1" type="ORF">SAMN05444340_11631</name>
</gene>